<comment type="caution">
    <text evidence="15">The sequence shown here is derived from an EMBL/GenBank/DDBJ whole genome shotgun (WGS) entry which is preliminary data.</text>
</comment>
<sequence>MIKNITVRPNESSKVKAWIPNPKYRLICVLALVAAVVTVQSMTVLSWTAGFVLFAVLWSGVPFRFVLGRLVLLIPFGFAAAVMLPFTTPGEPVFTGWFGLTATEEGLARSAVIMLKLVNANLLIAYIIAVTPLFDLIRSMRAIGIPAVMVELLGMLLRYLFLLMDEGQSMLKAQKSRGLRLQGRFWSDSVYRRCGQLLGSLFLRALSRSGRIYQSIRARGGFDGTGTPFSEEPEDRRGGDGMGQSAVEVNRVCYRYGDREALRDITFSVQARTKMALMGPNGAGKSTLISLLNGLEQPSTGTVTVLGQGTGAEGGRRGPLAGSRVGVVYQDPDDQIFSTTVGEDVAFGPRNQGLGEEEVEDRVRDALEAVGIADLRGRSPFELSYGQKRRVAIAGVLAMKPTIVVLDEPMAFLDPKGRDDLQSMLEAMHLMGITLIVATHDVDFAAEWADQVLILKQGRLLVSGGPDLLFDDAVIAAAELHLPRLARPFRLLEGVDSSAARPKTVREAAQLMWRLLRRRPEDDAMGGDGVPAGSGREEPERKTAGK</sequence>
<dbReference type="InterPro" id="IPR050095">
    <property type="entry name" value="ECF_ABC_transporter_ATP-bd"/>
</dbReference>
<dbReference type="InterPro" id="IPR017871">
    <property type="entry name" value="ABC_transporter-like_CS"/>
</dbReference>
<keyword evidence="11 13" id="KW-0472">Membrane</keyword>
<dbReference type="NCBIfam" id="TIGR02454">
    <property type="entry name" value="ECF_T_CbiQ"/>
    <property type="match status" value="1"/>
</dbReference>
<dbReference type="InterPro" id="IPR015856">
    <property type="entry name" value="ABC_transpr_CbiO/EcfA_su"/>
</dbReference>
<comment type="similarity">
    <text evidence="3">Belongs to the ABC transporter superfamily.</text>
</comment>
<dbReference type="CDD" id="cd16914">
    <property type="entry name" value="EcfT"/>
    <property type="match status" value="1"/>
</dbReference>
<evidence type="ECO:0000259" key="14">
    <source>
        <dbReference type="PROSITE" id="PS50893"/>
    </source>
</evidence>
<dbReference type="SUPFAM" id="SSF52540">
    <property type="entry name" value="P-loop containing nucleoside triphosphate hydrolases"/>
    <property type="match status" value="1"/>
</dbReference>
<feature type="transmembrane region" description="Helical" evidence="13">
    <location>
        <begin position="66"/>
        <end position="87"/>
    </location>
</feature>
<feature type="transmembrane region" description="Helical" evidence="13">
    <location>
        <begin position="107"/>
        <end position="130"/>
    </location>
</feature>
<evidence type="ECO:0000256" key="2">
    <source>
        <dbReference type="ARBA" id="ARBA00004651"/>
    </source>
</evidence>
<keyword evidence="7" id="KW-0547">Nucleotide-binding</keyword>
<dbReference type="InterPro" id="IPR003339">
    <property type="entry name" value="ABC/ECF_trnsptr_transmembrane"/>
</dbReference>
<evidence type="ECO:0000256" key="5">
    <source>
        <dbReference type="ARBA" id="ARBA00022475"/>
    </source>
</evidence>
<keyword evidence="5" id="KW-1003">Cell membrane</keyword>
<evidence type="ECO:0000256" key="7">
    <source>
        <dbReference type="ARBA" id="ARBA00022741"/>
    </source>
</evidence>
<feature type="transmembrane region" description="Helical" evidence="13">
    <location>
        <begin position="142"/>
        <end position="161"/>
    </location>
</feature>
<dbReference type="EMBL" id="JBHUME010000002">
    <property type="protein sequence ID" value="MFD2610916.1"/>
    <property type="molecule type" value="Genomic_DNA"/>
</dbReference>
<keyword evidence="9" id="KW-1278">Translocase</keyword>
<dbReference type="RefSeq" id="WP_377599084.1">
    <property type="nucleotide sequence ID" value="NZ_JBHUME010000002.1"/>
</dbReference>
<evidence type="ECO:0000256" key="6">
    <source>
        <dbReference type="ARBA" id="ARBA00022692"/>
    </source>
</evidence>
<dbReference type="InterPro" id="IPR003439">
    <property type="entry name" value="ABC_transporter-like_ATP-bd"/>
</dbReference>
<accession>A0ABW5P6L2</accession>
<keyword evidence="4" id="KW-0813">Transport</keyword>
<feature type="compositionally biased region" description="Basic and acidic residues" evidence="12">
    <location>
        <begin position="535"/>
        <end position="546"/>
    </location>
</feature>
<feature type="region of interest" description="Disordered" evidence="12">
    <location>
        <begin position="520"/>
        <end position="546"/>
    </location>
</feature>
<evidence type="ECO:0000256" key="8">
    <source>
        <dbReference type="ARBA" id="ARBA00022840"/>
    </source>
</evidence>
<dbReference type="SMART" id="SM00382">
    <property type="entry name" value="AAA"/>
    <property type="match status" value="1"/>
</dbReference>
<evidence type="ECO:0000256" key="3">
    <source>
        <dbReference type="ARBA" id="ARBA00005417"/>
    </source>
</evidence>
<dbReference type="PROSITE" id="PS50893">
    <property type="entry name" value="ABC_TRANSPORTER_2"/>
    <property type="match status" value="1"/>
</dbReference>
<dbReference type="PANTHER" id="PTHR43553:SF24">
    <property type="entry name" value="ENERGY-COUPLING FACTOR TRANSPORTER ATP-BINDING PROTEIN ECFA1"/>
    <property type="match status" value="1"/>
</dbReference>
<dbReference type="Pfam" id="PF00005">
    <property type="entry name" value="ABC_tran"/>
    <property type="match status" value="1"/>
</dbReference>
<feature type="transmembrane region" description="Helical" evidence="13">
    <location>
        <begin position="24"/>
        <end position="54"/>
    </location>
</feature>
<evidence type="ECO:0000256" key="12">
    <source>
        <dbReference type="SAM" id="MobiDB-lite"/>
    </source>
</evidence>
<dbReference type="Proteomes" id="UP001597541">
    <property type="component" value="Unassembled WGS sequence"/>
</dbReference>
<dbReference type="PANTHER" id="PTHR43553">
    <property type="entry name" value="HEAVY METAL TRANSPORTER"/>
    <property type="match status" value="1"/>
</dbReference>
<gene>
    <name evidence="15" type="primary">cbiQ</name>
    <name evidence="15" type="ORF">ACFSUF_00605</name>
</gene>
<evidence type="ECO:0000256" key="13">
    <source>
        <dbReference type="SAM" id="Phobius"/>
    </source>
</evidence>
<keyword evidence="6 13" id="KW-0812">Transmembrane</keyword>
<feature type="region of interest" description="Disordered" evidence="12">
    <location>
        <begin position="223"/>
        <end position="242"/>
    </location>
</feature>
<dbReference type="PROSITE" id="PS00211">
    <property type="entry name" value="ABC_TRANSPORTER_1"/>
    <property type="match status" value="1"/>
</dbReference>
<evidence type="ECO:0000256" key="4">
    <source>
        <dbReference type="ARBA" id="ARBA00022448"/>
    </source>
</evidence>
<evidence type="ECO:0000256" key="11">
    <source>
        <dbReference type="ARBA" id="ARBA00023136"/>
    </source>
</evidence>
<dbReference type="InterPro" id="IPR027417">
    <property type="entry name" value="P-loop_NTPase"/>
</dbReference>
<dbReference type="Pfam" id="PF02361">
    <property type="entry name" value="CbiQ"/>
    <property type="match status" value="1"/>
</dbReference>
<dbReference type="InterPro" id="IPR012809">
    <property type="entry name" value="ECF_CbiQ"/>
</dbReference>
<evidence type="ECO:0000313" key="16">
    <source>
        <dbReference type="Proteomes" id="UP001597541"/>
    </source>
</evidence>
<dbReference type="InterPro" id="IPR003593">
    <property type="entry name" value="AAA+_ATPase"/>
</dbReference>
<reference evidence="16" key="1">
    <citation type="journal article" date="2019" name="Int. J. Syst. Evol. Microbiol.">
        <title>The Global Catalogue of Microorganisms (GCM) 10K type strain sequencing project: providing services to taxonomists for standard genome sequencing and annotation.</title>
        <authorList>
            <consortium name="The Broad Institute Genomics Platform"/>
            <consortium name="The Broad Institute Genome Sequencing Center for Infectious Disease"/>
            <person name="Wu L."/>
            <person name="Ma J."/>
        </authorList>
    </citation>
    <scope>NUCLEOTIDE SEQUENCE [LARGE SCALE GENOMIC DNA]</scope>
    <source>
        <strain evidence="16">KCTC 3950</strain>
    </source>
</reference>
<proteinExistence type="inferred from homology"/>
<organism evidence="15 16">
    <name type="scientific">Paenibacillus gansuensis</name>
    <dbReference type="NCBI Taxonomy" id="306542"/>
    <lineage>
        <taxon>Bacteria</taxon>
        <taxon>Bacillati</taxon>
        <taxon>Bacillota</taxon>
        <taxon>Bacilli</taxon>
        <taxon>Bacillales</taxon>
        <taxon>Paenibacillaceae</taxon>
        <taxon>Paenibacillus</taxon>
    </lineage>
</organism>
<evidence type="ECO:0000313" key="15">
    <source>
        <dbReference type="EMBL" id="MFD2610916.1"/>
    </source>
</evidence>
<keyword evidence="8" id="KW-0067">ATP-binding</keyword>
<evidence type="ECO:0000256" key="10">
    <source>
        <dbReference type="ARBA" id="ARBA00022989"/>
    </source>
</evidence>
<keyword evidence="16" id="KW-1185">Reference proteome</keyword>
<name>A0ABW5P6L2_9BACL</name>
<evidence type="ECO:0000256" key="9">
    <source>
        <dbReference type="ARBA" id="ARBA00022967"/>
    </source>
</evidence>
<comment type="subcellular location">
    <subcellularLocation>
        <location evidence="2">Cell membrane</location>
        <topology evidence="2">Multi-pass membrane protein</topology>
    </subcellularLocation>
    <subcellularLocation>
        <location evidence="1">Cell membrane</location>
        <topology evidence="1">Peripheral membrane protein</topology>
    </subcellularLocation>
</comment>
<dbReference type="Gene3D" id="3.40.50.300">
    <property type="entry name" value="P-loop containing nucleotide triphosphate hydrolases"/>
    <property type="match status" value="1"/>
</dbReference>
<keyword evidence="10 13" id="KW-1133">Transmembrane helix</keyword>
<evidence type="ECO:0000256" key="1">
    <source>
        <dbReference type="ARBA" id="ARBA00004202"/>
    </source>
</evidence>
<feature type="domain" description="ABC transporter" evidence="14">
    <location>
        <begin position="247"/>
        <end position="482"/>
    </location>
</feature>
<protein>
    <submittedName>
        <fullName evidence="15">Cobalt ECF transporter T component CbiQ</fullName>
    </submittedName>
</protein>
<dbReference type="CDD" id="cd03225">
    <property type="entry name" value="ABC_cobalt_CbiO_domain1"/>
    <property type="match status" value="1"/>
</dbReference>